<dbReference type="EMBL" id="CP019352">
    <property type="protein sequence ID" value="APY01168.1"/>
    <property type="molecule type" value="Genomic_DNA"/>
</dbReference>
<reference evidence="1 2" key="1">
    <citation type="submission" date="2017-01" db="EMBL/GenBank/DDBJ databases">
        <title>Complete genome of Lacinutrix venerupis DOK2-8 isolated from seawater in Dokdo.</title>
        <authorList>
            <person name="Chi W.-J."/>
            <person name="Kim J.H."/>
        </authorList>
    </citation>
    <scope>NUCLEOTIDE SEQUENCE [LARGE SCALE GENOMIC DNA]</scope>
    <source>
        <strain evidence="1 2">DOK2-8</strain>
    </source>
</reference>
<name>A0AAC9LQ18_9FLAO</name>
<evidence type="ECO:0000313" key="2">
    <source>
        <dbReference type="Proteomes" id="UP000187506"/>
    </source>
</evidence>
<proteinExistence type="predicted"/>
<dbReference type="KEGG" id="lvn:BWR22_12905"/>
<organism evidence="1 2">
    <name type="scientific">Lacinutrix venerupis</name>
    <dbReference type="NCBI Taxonomy" id="1486034"/>
    <lineage>
        <taxon>Bacteria</taxon>
        <taxon>Pseudomonadati</taxon>
        <taxon>Bacteroidota</taxon>
        <taxon>Flavobacteriia</taxon>
        <taxon>Flavobacteriales</taxon>
        <taxon>Flavobacteriaceae</taxon>
        <taxon>Lacinutrix</taxon>
    </lineage>
</organism>
<sequence length="152" mass="17472">MKLPQRLEYALRKLYNAFHNGTLNPEYCTKCAVGNICNNLDFWTHLTDVHGSVKLNYVGMVNQNFGKRFFGYTPLELLQIEAKFLKGCGYILPLDGNNKKPQNPKDKTVLFNGLTEVIAFLCELDNIENVMNYSKLFEIENNKPKYLIDSVL</sequence>
<protein>
    <submittedName>
        <fullName evidence="1">Na(+)-translocating NADH-quinone reductase subunit F</fullName>
    </submittedName>
</protein>
<keyword evidence="2" id="KW-1185">Reference proteome</keyword>
<dbReference type="Proteomes" id="UP000187506">
    <property type="component" value="Chromosome"/>
</dbReference>
<dbReference type="AlphaFoldDB" id="A0AAC9LQ18"/>
<gene>
    <name evidence="1" type="ORF">BWR22_12905</name>
</gene>
<dbReference type="RefSeq" id="WP_076734072.1">
    <property type="nucleotide sequence ID" value="NZ_CP019352.1"/>
</dbReference>
<evidence type="ECO:0000313" key="1">
    <source>
        <dbReference type="EMBL" id="APY01168.1"/>
    </source>
</evidence>
<accession>A0AAC9LQ18</accession>